<reference evidence="2 3" key="1">
    <citation type="journal article" date="2018" name="PLoS Genet.">
        <title>Population sequencing reveals clonal diversity and ancestral inbreeding in the grapevine cultivar Chardonnay.</title>
        <authorList>
            <person name="Roach M.J."/>
            <person name="Johnson D.L."/>
            <person name="Bohlmann J."/>
            <person name="van Vuuren H.J."/>
            <person name="Jones S.J."/>
            <person name="Pretorius I.S."/>
            <person name="Schmidt S.A."/>
            <person name="Borneman A.R."/>
        </authorList>
    </citation>
    <scope>NUCLEOTIDE SEQUENCE [LARGE SCALE GENOMIC DNA]</scope>
    <source>
        <strain evidence="3">cv. Chardonnay</strain>
        <tissue evidence="2">Leaf</tissue>
    </source>
</reference>
<evidence type="ECO:0000256" key="1">
    <source>
        <dbReference type="SAM" id="Coils"/>
    </source>
</evidence>
<protein>
    <submittedName>
        <fullName evidence="2">Uncharacterized protein</fullName>
    </submittedName>
</protein>
<sequence>MKKKKRRHVANLRVRFKKSSASAYPNPSQSSLLTLRSPALSLSTQSLSISHSQLGGDSRADEVHSFLYQEGDSHAQHGSALSAYPAGFSALGEQSQYIIHDPTSIRHPEHRRLPHPTHVRLHSFRDSGSGGNHGSESDTTACSTLQTAEGVGLLRKAEEGNEATEVEARRLAEEKEVLEADKRKAKEEAERLRQELQEL</sequence>
<comment type="caution">
    <text evidence="2">The sequence shown here is derived from an EMBL/GenBank/DDBJ whole genome shotgun (WGS) entry which is preliminary data.</text>
</comment>
<dbReference type="Proteomes" id="UP000288805">
    <property type="component" value="Unassembled WGS sequence"/>
</dbReference>
<dbReference type="AlphaFoldDB" id="A0A438C7L1"/>
<gene>
    <name evidence="2" type="ORF">CK203_100114</name>
</gene>
<evidence type="ECO:0000313" key="2">
    <source>
        <dbReference type="EMBL" id="RVW19220.1"/>
    </source>
</evidence>
<keyword evidence="1" id="KW-0175">Coiled coil</keyword>
<evidence type="ECO:0000313" key="3">
    <source>
        <dbReference type="Proteomes" id="UP000288805"/>
    </source>
</evidence>
<proteinExistence type="predicted"/>
<name>A0A438C7L1_VITVI</name>
<accession>A0A438C7L1</accession>
<feature type="coiled-coil region" evidence="1">
    <location>
        <begin position="154"/>
        <end position="199"/>
    </location>
</feature>
<organism evidence="2 3">
    <name type="scientific">Vitis vinifera</name>
    <name type="common">Grape</name>
    <dbReference type="NCBI Taxonomy" id="29760"/>
    <lineage>
        <taxon>Eukaryota</taxon>
        <taxon>Viridiplantae</taxon>
        <taxon>Streptophyta</taxon>
        <taxon>Embryophyta</taxon>
        <taxon>Tracheophyta</taxon>
        <taxon>Spermatophyta</taxon>
        <taxon>Magnoliopsida</taxon>
        <taxon>eudicotyledons</taxon>
        <taxon>Gunneridae</taxon>
        <taxon>Pentapetalae</taxon>
        <taxon>rosids</taxon>
        <taxon>Vitales</taxon>
        <taxon>Vitaceae</taxon>
        <taxon>Viteae</taxon>
        <taxon>Vitis</taxon>
    </lineage>
</organism>
<dbReference type="EMBL" id="QGNW01002500">
    <property type="protein sequence ID" value="RVW19220.1"/>
    <property type="molecule type" value="Genomic_DNA"/>
</dbReference>